<dbReference type="Pfam" id="PF03102">
    <property type="entry name" value="NeuB"/>
    <property type="match status" value="1"/>
</dbReference>
<dbReference type="GO" id="GO:0016051">
    <property type="term" value="P:carbohydrate biosynthetic process"/>
    <property type="evidence" value="ECO:0007669"/>
    <property type="project" value="InterPro"/>
</dbReference>
<name>A0A1G2U3M1_9BACT</name>
<proteinExistence type="predicted"/>
<gene>
    <name evidence="2" type="ORF">A2920_02145</name>
</gene>
<comment type="caution">
    <text evidence="2">The sequence shown here is derived from an EMBL/GenBank/DDBJ whole genome shotgun (WGS) entry which is preliminary data.</text>
</comment>
<dbReference type="EMBL" id="MHWD01000014">
    <property type="protein sequence ID" value="OHB04117.1"/>
    <property type="molecule type" value="Genomic_DNA"/>
</dbReference>
<dbReference type="Gene3D" id="3.20.20.70">
    <property type="entry name" value="Aldolase class I"/>
    <property type="match status" value="1"/>
</dbReference>
<dbReference type="Proteomes" id="UP000179283">
    <property type="component" value="Unassembled WGS sequence"/>
</dbReference>
<evidence type="ECO:0000313" key="3">
    <source>
        <dbReference type="Proteomes" id="UP000179283"/>
    </source>
</evidence>
<dbReference type="PANTHER" id="PTHR42966:SF3">
    <property type="entry name" value="BLR5971 PROTEIN"/>
    <property type="match status" value="1"/>
</dbReference>
<dbReference type="InterPro" id="IPR013785">
    <property type="entry name" value="Aldolase_TIM"/>
</dbReference>
<dbReference type="InterPro" id="IPR013132">
    <property type="entry name" value="PseI/NeuA/B-like_N"/>
</dbReference>
<dbReference type="GO" id="GO:0047444">
    <property type="term" value="F:N-acylneuraminate-9-phosphate synthase activity"/>
    <property type="evidence" value="ECO:0007669"/>
    <property type="project" value="TreeGrafter"/>
</dbReference>
<organism evidence="2 3">
    <name type="scientific">Candidatus Zambryskibacteria bacterium RIFCSPLOWO2_01_FULL_43_17</name>
    <dbReference type="NCBI Taxonomy" id="1802760"/>
    <lineage>
        <taxon>Bacteria</taxon>
        <taxon>Candidatus Zambryskiibacteriota</taxon>
    </lineage>
</organism>
<evidence type="ECO:0000313" key="2">
    <source>
        <dbReference type="EMBL" id="OHB04117.1"/>
    </source>
</evidence>
<dbReference type="InterPro" id="IPR051690">
    <property type="entry name" value="PseI-like"/>
</dbReference>
<reference evidence="2 3" key="1">
    <citation type="journal article" date="2016" name="Nat. Commun.">
        <title>Thousands of microbial genomes shed light on interconnected biogeochemical processes in an aquifer system.</title>
        <authorList>
            <person name="Anantharaman K."/>
            <person name="Brown C.T."/>
            <person name="Hug L.A."/>
            <person name="Sharon I."/>
            <person name="Castelle C.J."/>
            <person name="Probst A.J."/>
            <person name="Thomas B.C."/>
            <person name="Singh A."/>
            <person name="Wilkins M.J."/>
            <person name="Karaoz U."/>
            <person name="Brodie E.L."/>
            <person name="Williams K.H."/>
            <person name="Hubbard S.S."/>
            <person name="Banfield J.F."/>
        </authorList>
    </citation>
    <scope>NUCLEOTIDE SEQUENCE [LARGE SCALE GENOMIC DNA]</scope>
</reference>
<feature type="domain" description="PseI/NeuA/B-like" evidence="1">
    <location>
        <begin position="50"/>
        <end position="314"/>
    </location>
</feature>
<dbReference type="AlphaFoldDB" id="A0A1G2U3M1"/>
<sequence length="333" mass="36746">MTSLKQENAPNVYQSVHIGPFSVGEFGCPVLIVAEIGINHNGDISIAKELIEQAKKAGCHAVKFQKRTVEVVYSEDELARARQVPPHTGILQNAARRGVLSPEAVARLEASGFEDATNGDLKYALEFTHEEYAEIDRFCKERGILWFASPWDEGSVDFLEEFNPPCHKVASASITDKELLARLKKTGRPIILSTGMSLHSEVARAVEIVGAENLILLHTVSTYPTKDEGDLNIRMIETLKGWFPGIPVGYSGHETDLLPSIVAVARGAVLVERHFTLGQNMWGSDQQASISFHAMRELAESVARIPAILGTGEKVVTPGELEILRKLRKKFYY</sequence>
<dbReference type="PANTHER" id="PTHR42966">
    <property type="entry name" value="N-ACETYLNEURAMINATE SYNTHASE"/>
    <property type="match status" value="1"/>
</dbReference>
<accession>A0A1G2U3M1</accession>
<dbReference type="SUPFAM" id="SSF51569">
    <property type="entry name" value="Aldolase"/>
    <property type="match status" value="1"/>
</dbReference>
<evidence type="ECO:0000259" key="1">
    <source>
        <dbReference type="Pfam" id="PF03102"/>
    </source>
</evidence>
<protein>
    <recommendedName>
        <fullName evidence="1">PseI/NeuA/B-like domain-containing protein</fullName>
    </recommendedName>
</protein>